<gene>
    <name evidence="8" type="ORF">HMPREF1062_01838</name>
</gene>
<keyword evidence="1 5" id="KW-0597">Phosphoprotein</keyword>
<dbReference type="EMBL" id="AGXG01000043">
    <property type="protein sequence ID" value="EIY33255.1"/>
    <property type="molecule type" value="Genomic_DNA"/>
</dbReference>
<dbReference type="PATRIC" id="fig|997874.3.peg.1872"/>
<comment type="caution">
    <text evidence="8">The sequence shown here is derived from an EMBL/GenBank/DDBJ whole genome shotgun (WGS) entry which is preliminary data.</text>
</comment>
<dbReference type="Gene3D" id="1.10.10.60">
    <property type="entry name" value="Homeodomain-like"/>
    <property type="match status" value="2"/>
</dbReference>
<dbReference type="Pfam" id="PF00072">
    <property type="entry name" value="Response_reg"/>
    <property type="match status" value="1"/>
</dbReference>
<name>I8W3M4_9BACE</name>
<evidence type="ECO:0000256" key="5">
    <source>
        <dbReference type="PROSITE-ProRule" id="PRU00169"/>
    </source>
</evidence>
<sequence>MVDDNEEFLLLMKRKLATHYNILTATNGKKALEIVRSEDVDLMVSDYMMPEMDGIELCATMKQDINTSHIPVLMLTAKSSVEDQVRCFNAGANGYLTKPFDMKMLNARIDNLMKSNQKRQEKFRVDTEINVVALEYQSTDEQFLEKAIECIEQHLIETEFDIDTFASELNVSKSTLNRKMKAMIGLSPVEFIRNIRLKHACTLLKKPFINVSEVAYAVGFSNPKYFTKCFKKEFDVTPTEYQKKEEDK</sequence>
<keyword evidence="4" id="KW-0804">Transcription</keyword>
<evidence type="ECO:0008006" key="10">
    <source>
        <dbReference type="Google" id="ProtNLM"/>
    </source>
</evidence>
<keyword evidence="3" id="KW-0238">DNA-binding</keyword>
<dbReference type="RefSeq" id="WP_007216601.1">
    <property type="nucleotide sequence ID" value="NZ_JH724086.1"/>
</dbReference>
<dbReference type="PRINTS" id="PR00032">
    <property type="entry name" value="HTHARAC"/>
</dbReference>
<dbReference type="PANTHER" id="PTHR43547:SF2">
    <property type="entry name" value="HYBRID SIGNAL TRANSDUCTION HISTIDINE KINASE C"/>
    <property type="match status" value="1"/>
</dbReference>
<reference evidence="8 9" key="1">
    <citation type="submission" date="2012-02" db="EMBL/GenBank/DDBJ databases">
        <title>The Genome Sequence of Bacteroides cellulosilyticus CL02T12C19.</title>
        <authorList>
            <consortium name="The Broad Institute Genome Sequencing Platform"/>
            <person name="Earl A."/>
            <person name="Ward D."/>
            <person name="Feldgarden M."/>
            <person name="Gevers D."/>
            <person name="Zitomersky N.L."/>
            <person name="Coyne M.J."/>
            <person name="Comstock L.E."/>
            <person name="Young S.K."/>
            <person name="Zeng Q."/>
            <person name="Gargeya S."/>
            <person name="Fitzgerald M."/>
            <person name="Haas B."/>
            <person name="Abouelleil A."/>
            <person name="Alvarado L."/>
            <person name="Arachchi H.M."/>
            <person name="Berlin A."/>
            <person name="Chapman S.B."/>
            <person name="Gearin G."/>
            <person name="Goldberg J."/>
            <person name="Griggs A."/>
            <person name="Gujja S."/>
            <person name="Hansen M."/>
            <person name="Heiman D."/>
            <person name="Howarth C."/>
            <person name="Larimer J."/>
            <person name="Lui A."/>
            <person name="MacDonald P.J.P."/>
            <person name="McCowen C."/>
            <person name="Montmayeur A."/>
            <person name="Murphy C."/>
            <person name="Neiman D."/>
            <person name="Pearson M."/>
            <person name="Priest M."/>
            <person name="Roberts A."/>
            <person name="Saif S."/>
            <person name="Shea T."/>
            <person name="Sisk P."/>
            <person name="Stolte C."/>
            <person name="Sykes S."/>
            <person name="Wortman J."/>
            <person name="Nusbaum C."/>
            <person name="Birren B."/>
        </authorList>
    </citation>
    <scope>NUCLEOTIDE SEQUENCE [LARGE SCALE GENOMIC DNA]</scope>
    <source>
        <strain evidence="8 9">CL02T12C19</strain>
    </source>
</reference>
<evidence type="ECO:0000256" key="4">
    <source>
        <dbReference type="ARBA" id="ARBA00023163"/>
    </source>
</evidence>
<organism evidence="8 9">
    <name type="scientific">Bacteroides cellulosilyticus CL02T12C19</name>
    <dbReference type="NCBI Taxonomy" id="997874"/>
    <lineage>
        <taxon>Bacteria</taxon>
        <taxon>Pseudomonadati</taxon>
        <taxon>Bacteroidota</taxon>
        <taxon>Bacteroidia</taxon>
        <taxon>Bacteroidales</taxon>
        <taxon>Bacteroidaceae</taxon>
        <taxon>Bacteroides</taxon>
    </lineage>
</organism>
<dbReference type="Proteomes" id="UP000003741">
    <property type="component" value="Unassembled WGS sequence"/>
</dbReference>
<dbReference type="GO" id="GO:0000155">
    <property type="term" value="F:phosphorelay sensor kinase activity"/>
    <property type="evidence" value="ECO:0007669"/>
    <property type="project" value="TreeGrafter"/>
</dbReference>
<dbReference type="CDD" id="cd17574">
    <property type="entry name" value="REC_OmpR"/>
    <property type="match status" value="1"/>
</dbReference>
<proteinExistence type="predicted"/>
<dbReference type="SMART" id="SM00448">
    <property type="entry name" value="REC"/>
    <property type="match status" value="1"/>
</dbReference>
<evidence type="ECO:0000256" key="2">
    <source>
        <dbReference type="ARBA" id="ARBA00023015"/>
    </source>
</evidence>
<dbReference type="Gene3D" id="3.40.50.2300">
    <property type="match status" value="1"/>
</dbReference>
<dbReference type="SUPFAM" id="SSF52172">
    <property type="entry name" value="CheY-like"/>
    <property type="match status" value="1"/>
</dbReference>
<feature type="modified residue" description="4-aspartylphosphate" evidence="5">
    <location>
        <position position="46"/>
    </location>
</feature>
<dbReference type="SUPFAM" id="SSF46689">
    <property type="entry name" value="Homeodomain-like"/>
    <property type="match status" value="2"/>
</dbReference>
<accession>I8W3M4</accession>
<evidence type="ECO:0000313" key="8">
    <source>
        <dbReference type="EMBL" id="EIY33255.1"/>
    </source>
</evidence>
<dbReference type="PROSITE" id="PS01124">
    <property type="entry name" value="HTH_ARAC_FAMILY_2"/>
    <property type="match status" value="1"/>
</dbReference>
<dbReference type="InterPro" id="IPR009057">
    <property type="entry name" value="Homeodomain-like_sf"/>
</dbReference>
<evidence type="ECO:0000256" key="1">
    <source>
        <dbReference type="ARBA" id="ARBA00022553"/>
    </source>
</evidence>
<evidence type="ECO:0000256" key="3">
    <source>
        <dbReference type="ARBA" id="ARBA00023125"/>
    </source>
</evidence>
<evidence type="ECO:0000259" key="7">
    <source>
        <dbReference type="PROSITE" id="PS50110"/>
    </source>
</evidence>
<dbReference type="InterPro" id="IPR018062">
    <property type="entry name" value="HTH_AraC-typ_CS"/>
</dbReference>
<feature type="domain" description="Response regulatory" evidence="7">
    <location>
        <begin position="1"/>
        <end position="113"/>
    </location>
</feature>
<keyword evidence="2" id="KW-0805">Transcription regulation</keyword>
<dbReference type="Pfam" id="PF12833">
    <property type="entry name" value="HTH_18"/>
    <property type="match status" value="1"/>
</dbReference>
<dbReference type="InterPro" id="IPR011006">
    <property type="entry name" value="CheY-like_superfamily"/>
</dbReference>
<dbReference type="GO" id="GO:0043565">
    <property type="term" value="F:sequence-specific DNA binding"/>
    <property type="evidence" value="ECO:0007669"/>
    <property type="project" value="InterPro"/>
</dbReference>
<dbReference type="InterPro" id="IPR020449">
    <property type="entry name" value="Tscrpt_reg_AraC-type_HTH"/>
</dbReference>
<dbReference type="PROSITE" id="PS00041">
    <property type="entry name" value="HTH_ARAC_FAMILY_1"/>
    <property type="match status" value="1"/>
</dbReference>
<keyword evidence="9" id="KW-1185">Reference proteome</keyword>
<feature type="domain" description="HTH araC/xylS-type" evidence="6">
    <location>
        <begin position="145"/>
        <end position="244"/>
    </location>
</feature>
<dbReference type="PROSITE" id="PS50110">
    <property type="entry name" value="RESPONSE_REGULATORY"/>
    <property type="match status" value="1"/>
</dbReference>
<dbReference type="InterPro" id="IPR001789">
    <property type="entry name" value="Sig_transdc_resp-reg_receiver"/>
</dbReference>
<dbReference type="GO" id="GO:0003700">
    <property type="term" value="F:DNA-binding transcription factor activity"/>
    <property type="evidence" value="ECO:0007669"/>
    <property type="project" value="InterPro"/>
</dbReference>
<dbReference type="InterPro" id="IPR018060">
    <property type="entry name" value="HTH_AraC"/>
</dbReference>
<dbReference type="SMART" id="SM00342">
    <property type="entry name" value="HTH_ARAC"/>
    <property type="match status" value="1"/>
</dbReference>
<dbReference type="HOGENOM" id="CLU_000445_5_1_10"/>
<evidence type="ECO:0000259" key="6">
    <source>
        <dbReference type="PROSITE" id="PS01124"/>
    </source>
</evidence>
<dbReference type="AlphaFoldDB" id="I8W3M4"/>
<evidence type="ECO:0000313" key="9">
    <source>
        <dbReference type="Proteomes" id="UP000003741"/>
    </source>
</evidence>
<dbReference type="PANTHER" id="PTHR43547">
    <property type="entry name" value="TWO-COMPONENT HISTIDINE KINASE"/>
    <property type="match status" value="1"/>
</dbReference>
<protein>
    <recommendedName>
        <fullName evidence="10">Response regulatory domain-containing protein</fullName>
    </recommendedName>
</protein>